<organism evidence="1 2">
    <name type="scientific">Durusdinium trenchii</name>
    <dbReference type="NCBI Taxonomy" id="1381693"/>
    <lineage>
        <taxon>Eukaryota</taxon>
        <taxon>Sar</taxon>
        <taxon>Alveolata</taxon>
        <taxon>Dinophyceae</taxon>
        <taxon>Suessiales</taxon>
        <taxon>Symbiodiniaceae</taxon>
        <taxon>Durusdinium</taxon>
    </lineage>
</organism>
<evidence type="ECO:0000313" key="1">
    <source>
        <dbReference type="EMBL" id="CAK9086112.1"/>
    </source>
</evidence>
<keyword evidence="2" id="KW-1185">Reference proteome</keyword>
<protein>
    <submittedName>
        <fullName evidence="1">SET domain-containing protein</fullName>
    </submittedName>
</protein>
<proteinExistence type="predicted"/>
<reference evidence="1 2" key="1">
    <citation type="submission" date="2024-02" db="EMBL/GenBank/DDBJ databases">
        <authorList>
            <person name="Chen Y."/>
            <person name="Shah S."/>
            <person name="Dougan E. K."/>
            <person name="Thang M."/>
            <person name="Chan C."/>
        </authorList>
    </citation>
    <scope>NUCLEOTIDE SEQUENCE [LARGE SCALE GENOMIC DNA]</scope>
</reference>
<comment type="caution">
    <text evidence="1">The sequence shown here is derived from an EMBL/GenBank/DDBJ whole genome shotgun (WGS) entry which is preliminary data.</text>
</comment>
<accession>A0ABP0QD05</accession>
<dbReference type="Proteomes" id="UP001642464">
    <property type="component" value="Unassembled WGS sequence"/>
</dbReference>
<evidence type="ECO:0000313" key="2">
    <source>
        <dbReference type="Proteomes" id="UP001642464"/>
    </source>
</evidence>
<gene>
    <name evidence="1" type="ORF">SCF082_LOCUS40744</name>
</gene>
<sequence length="265" mass="28442">MTEQSPTWVDVKVKLEGHLLLHMEFRGYRSDHDLSLQLWHVADAIQTILSDTLFVPNFIVTVFQGWRVVAVSWEVGGLVATSSPDAFGSDADRLEMRFLSAGDRLDVAASVVQAPPSSRVSGPTLIRNAKWCREHGARVECPDQQLQLGQLAAVHAHWTATVEAPSEAEAGPRISAIAVESNPANVHLVRKDRAIVKAEALALQCHDPLDEVVAKVMPPIVDGPAVQPAAAAPRFAQALMGPAPSEAVVATPMSSEKPSVTDPGH</sequence>
<dbReference type="EMBL" id="CAXAMM010039396">
    <property type="protein sequence ID" value="CAK9086112.1"/>
    <property type="molecule type" value="Genomic_DNA"/>
</dbReference>
<feature type="non-terminal residue" evidence="1">
    <location>
        <position position="265"/>
    </location>
</feature>
<name>A0ABP0QD05_9DINO</name>